<gene>
    <name evidence="1" type="ORF">M076_0288</name>
</gene>
<comment type="caution">
    <text evidence="1">The sequence shown here is derived from an EMBL/GenBank/DDBJ whole genome shotgun (WGS) entry which is preliminary data.</text>
</comment>
<protein>
    <submittedName>
        <fullName evidence="1">Uncharacterized protein</fullName>
    </submittedName>
</protein>
<sequence>MSFGFVSRKPLQLLNDNTPAAARAIKKYLFFIVYLKFEINT</sequence>
<reference evidence="1 2" key="1">
    <citation type="submission" date="2014-02" db="EMBL/GenBank/DDBJ databases">
        <authorList>
            <person name="Sears C."/>
            <person name="Carroll K."/>
            <person name="Sack B.R."/>
            <person name="Qadri F."/>
            <person name="Myers L.L."/>
            <person name="Chung G.-T."/>
            <person name="Escheverria P."/>
            <person name="Fraser C.M."/>
            <person name="Sadzewicz L."/>
            <person name="Shefchek K.A."/>
            <person name="Tallon L."/>
            <person name="Das S.P."/>
            <person name="Daugherty S."/>
            <person name="Mongodin E.F."/>
        </authorList>
    </citation>
    <scope>NUCLEOTIDE SEQUENCE [LARGE SCALE GENOMIC DNA]</scope>
    <source>
        <strain evidence="1 2">2-F-2 #4</strain>
    </source>
</reference>
<name>A0A015YJC6_BACFG</name>
<dbReference type="PATRIC" id="fig|1339280.3.peg.277"/>
<dbReference type="AlphaFoldDB" id="A0A015YJC6"/>
<proteinExistence type="predicted"/>
<evidence type="ECO:0000313" key="1">
    <source>
        <dbReference type="EMBL" id="EXZ46555.1"/>
    </source>
</evidence>
<evidence type="ECO:0000313" key="2">
    <source>
        <dbReference type="Proteomes" id="UP000022272"/>
    </source>
</evidence>
<organism evidence="1 2">
    <name type="scientific">Bacteroides fragilis str. 2-F-2 #4</name>
    <dbReference type="NCBI Taxonomy" id="1339280"/>
    <lineage>
        <taxon>Bacteria</taxon>
        <taxon>Pseudomonadati</taxon>
        <taxon>Bacteroidota</taxon>
        <taxon>Bacteroidia</taxon>
        <taxon>Bacteroidales</taxon>
        <taxon>Bacteroidaceae</taxon>
        <taxon>Bacteroides</taxon>
    </lineage>
</organism>
<dbReference type="EMBL" id="JGDM01000007">
    <property type="protein sequence ID" value="EXZ46555.1"/>
    <property type="molecule type" value="Genomic_DNA"/>
</dbReference>
<dbReference type="Proteomes" id="UP000022272">
    <property type="component" value="Unassembled WGS sequence"/>
</dbReference>
<accession>A0A015YJC6</accession>